<comment type="subcellular location">
    <subcellularLocation>
        <location evidence="1">Cytoplasm</location>
    </subcellularLocation>
</comment>
<name>A0A1H9JFK9_9GAMM</name>
<dbReference type="STRING" id="355243.SAMN03080615_02985"/>
<keyword evidence="1" id="KW-0698">rRNA processing</keyword>
<organism evidence="2 3">
    <name type="scientific">Amphritea atlantica</name>
    <dbReference type="NCBI Taxonomy" id="355243"/>
    <lineage>
        <taxon>Bacteria</taxon>
        <taxon>Pseudomonadati</taxon>
        <taxon>Pseudomonadota</taxon>
        <taxon>Gammaproteobacteria</taxon>
        <taxon>Oceanospirillales</taxon>
        <taxon>Oceanospirillaceae</taxon>
        <taxon>Amphritea</taxon>
    </lineage>
</organism>
<dbReference type="InterPro" id="IPR007536">
    <property type="entry name" value="16SrRNA_methylTrfase_J"/>
</dbReference>
<comment type="caution">
    <text evidence="1">Lacks conserved residue(s) required for the propagation of feature annotation.</text>
</comment>
<keyword evidence="1" id="KW-0949">S-adenosyl-L-methionine</keyword>
<dbReference type="InterPro" id="IPR029063">
    <property type="entry name" value="SAM-dependent_MTases_sf"/>
</dbReference>
<dbReference type="GO" id="GO:0005737">
    <property type="term" value="C:cytoplasm"/>
    <property type="evidence" value="ECO:0007669"/>
    <property type="project" value="UniProtKB-SubCell"/>
</dbReference>
<comment type="function">
    <text evidence="1">Specifically methylates the guanosine in position 1516 of 16S rRNA.</text>
</comment>
<feature type="binding site" evidence="1">
    <location>
        <begin position="116"/>
        <end position="117"/>
    </location>
    <ligand>
        <name>S-adenosyl-L-methionine</name>
        <dbReference type="ChEBI" id="CHEBI:59789"/>
    </ligand>
</feature>
<feature type="binding site" evidence="1">
    <location>
        <position position="188"/>
    </location>
    <ligand>
        <name>S-adenosyl-L-methionine</name>
        <dbReference type="ChEBI" id="CHEBI:59789"/>
    </ligand>
</feature>
<keyword evidence="1 2" id="KW-0489">Methyltransferase</keyword>
<comment type="catalytic activity">
    <reaction evidence="1">
        <text>guanosine(1516) in 16S rRNA + S-adenosyl-L-methionine = N(2)-methylguanosine(1516) in 16S rRNA + S-adenosyl-L-homocysteine + H(+)</text>
        <dbReference type="Rhea" id="RHEA:43220"/>
        <dbReference type="Rhea" id="RHEA-COMP:10412"/>
        <dbReference type="Rhea" id="RHEA-COMP:10413"/>
        <dbReference type="ChEBI" id="CHEBI:15378"/>
        <dbReference type="ChEBI" id="CHEBI:57856"/>
        <dbReference type="ChEBI" id="CHEBI:59789"/>
        <dbReference type="ChEBI" id="CHEBI:74269"/>
        <dbReference type="ChEBI" id="CHEBI:74481"/>
        <dbReference type="EC" id="2.1.1.242"/>
    </reaction>
</comment>
<dbReference type="EMBL" id="FOGB01000009">
    <property type="protein sequence ID" value="SEQ85781.1"/>
    <property type="molecule type" value="Genomic_DNA"/>
</dbReference>
<evidence type="ECO:0000313" key="2">
    <source>
        <dbReference type="EMBL" id="SEQ85781.1"/>
    </source>
</evidence>
<protein>
    <recommendedName>
        <fullName evidence="1">Ribosomal RNA small subunit methyltransferase J</fullName>
        <ecNumber evidence="1">2.1.1.242</ecNumber>
    </recommendedName>
    <alternativeName>
        <fullName evidence="1">16S rRNA m2G1516 methyltransferase</fullName>
    </alternativeName>
    <alternativeName>
        <fullName evidence="1">rRNA (guanine-N(2)-)-methyltransferase</fullName>
    </alternativeName>
</protein>
<dbReference type="Gene3D" id="3.40.50.150">
    <property type="entry name" value="Vaccinia Virus protein VP39"/>
    <property type="match status" value="1"/>
</dbReference>
<dbReference type="EC" id="2.1.1.242" evidence="1"/>
<dbReference type="PANTHER" id="PTHR36112:SF1">
    <property type="entry name" value="RIBOSOMAL RNA SMALL SUBUNIT METHYLTRANSFERASE J"/>
    <property type="match status" value="1"/>
</dbReference>
<sequence>MIQQTTLATEIAVCFADEAGRQDALQLSVRLGLPLLEQYDLRDEQYAQLLICESGSRRLQQTGRKAPGPVLADFVSGAVAHRRKFGGGKGQMIAKAVGIKGSVRPQIADVTAGLGRDSFVLATLGCDVQMVERSPIIHALLESGLQQAQADPEVADIAARMTLVNADSINWLAEQQTSDQRPQVIYVDPMFPHTDKSALVKKEMRVFRDVVGDDQDSAALLEAALQLAEYRVVVKRPRKAPAIEGHAPSYQLNGKSSRYDIYTLKSLL</sequence>
<evidence type="ECO:0000313" key="3">
    <source>
        <dbReference type="Proteomes" id="UP000198749"/>
    </source>
</evidence>
<proteinExistence type="inferred from homology"/>
<reference evidence="3" key="1">
    <citation type="submission" date="2016-10" db="EMBL/GenBank/DDBJ databases">
        <authorList>
            <person name="Varghese N."/>
            <person name="Submissions S."/>
        </authorList>
    </citation>
    <scope>NUCLEOTIDE SEQUENCE [LARGE SCALE GENOMIC DNA]</scope>
    <source>
        <strain evidence="3">DSM 18887</strain>
    </source>
</reference>
<dbReference type="PANTHER" id="PTHR36112">
    <property type="entry name" value="RIBOSOMAL RNA SMALL SUBUNIT METHYLTRANSFERASE J"/>
    <property type="match status" value="1"/>
</dbReference>
<dbReference type="Pfam" id="PF04445">
    <property type="entry name" value="SAM_MT"/>
    <property type="match status" value="1"/>
</dbReference>
<accession>A0A1H9JFK9</accession>
<dbReference type="GO" id="GO:0008990">
    <property type="term" value="F:rRNA (guanine-N2-)-methyltransferase activity"/>
    <property type="evidence" value="ECO:0007669"/>
    <property type="project" value="UniProtKB-UniRule"/>
</dbReference>
<keyword evidence="1 2" id="KW-0808">Transferase</keyword>
<comment type="similarity">
    <text evidence="1">Belongs to the methyltransferase superfamily. RsmJ family.</text>
</comment>
<feature type="binding site" evidence="1">
    <location>
        <begin position="132"/>
        <end position="133"/>
    </location>
    <ligand>
        <name>S-adenosyl-L-methionine</name>
        <dbReference type="ChEBI" id="CHEBI:59789"/>
    </ligand>
</feature>
<evidence type="ECO:0000256" key="1">
    <source>
        <dbReference type="HAMAP-Rule" id="MF_01523"/>
    </source>
</evidence>
<keyword evidence="1" id="KW-0963">Cytoplasm</keyword>
<dbReference type="HAMAP" id="MF_01523">
    <property type="entry name" value="16SrRNA_methyltr_J"/>
    <property type="match status" value="1"/>
</dbReference>
<gene>
    <name evidence="1" type="primary">rsmJ</name>
    <name evidence="2" type="ORF">SAMN03080615_02985</name>
</gene>
<keyword evidence="3" id="KW-1185">Reference proteome</keyword>
<dbReference type="AlphaFoldDB" id="A0A1H9JFK9"/>
<dbReference type="SUPFAM" id="SSF53335">
    <property type="entry name" value="S-adenosyl-L-methionine-dependent methyltransferases"/>
    <property type="match status" value="1"/>
</dbReference>
<dbReference type="Proteomes" id="UP000198749">
    <property type="component" value="Unassembled WGS sequence"/>
</dbReference>